<dbReference type="Pfam" id="PF14659">
    <property type="entry name" value="Phage_int_SAM_3"/>
    <property type="match status" value="1"/>
</dbReference>
<dbReference type="PANTHER" id="PTHR30629">
    <property type="entry name" value="PROPHAGE INTEGRASE"/>
    <property type="match status" value="1"/>
</dbReference>
<dbReference type="GO" id="GO:0006310">
    <property type="term" value="P:DNA recombination"/>
    <property type="evidence" value="ECO:0007669"/>
    <property type="project" value="UniProtKB-KW"/>
</dbReference>
<dbReference type="GO" id="GO:0015074">
    <property type="term" value="P:DNA integration"/>
    <property type="evidence" value="ECO:0007669"/>
    <property type="project" value="UniProtKB-KW"/>
</dbReference>
<evidence type="ECO:0000256" key="3">
    <source>
        <dbReference type="ARBA" id="ARBA00023125"/>
    </source>
</evidence>
<evidence type="ECO:0000313" key="6">
    <source>
        <dbReference type="EMBL" id="EOQ22608.1"/>
    </source>
</evidence>
<accession>A0A9W5RCJ6</accession>
<dbReference type="AlphaFoldDB" id="A0A9W5RCJ6"/>
<dbReference type="Gene3D" id="1.10.443.10">
    <property type="entry name" value="Intergrase catalytic core"/>
    <property type="match status" value="1"/>
</dbReference>
<dbReference type="SUPFAM" id="SSF56349">
    <property type="entry name" value="DNA breaking-rejoining enzymes"/>
    <property type="match status" value="1"/>
</dbReference>
<comment type="similarity">
    <text evidence="1">Belongs to the 'phage' integrase family.</text>
</comment>
<dbReference type="InterPro" id="IPR010998">
    <property type="entry name" value="Integrase_recombinase_N"/>
</dbReference>
<dbReference type="PROSITE" id="PS51898">
    <property type="entry name" value="TYR_RECOMBINASE"/>
    <property type="match status" value="1"/>
</dbReference>
<dbReference type="Proteomes" id="UP000014028">
    <property type="component" value="Unassembled WGS sequence"/>
</dbReference>
<keyword evidence="4" id="KW-0233">DNA recombination</keyword>
<dbReference type="InterPro" id="IPR002104">
    <property type="entry name" value="Integrase_catalytic"/>
</dbReference>
<protein>
    <recommendedName>
        <fullName evidence="5">Tyr recombinase domain-containing protein</fullName>
    </recommendedName>
</protein>
<name>A0A9W5RCJ6_BACCE</name>
<keyword evidence="3" id="KW-0238">DNA-binding</keyword>
<organism evidence="6 7">
    <name type="scientific">Bacillus cereus VD184</name>
    <dbReference type="NCBI Taxonomy" id="1053242"/>
    <lineage>
        <taxon>Bacteria</taxon>
        <taxon>Bacillati</taxon>
        <taxon>Bacillota</taxon>
        <taxon>Bacilli</taxon>
        <taxon>Bacillales</taxon>
        <taxon>Bacillaceae</taxon>
        <taxon>Bacillus</taxon>
        <taxon>Bacillus cereus group</taxon>
    </lineage>
</organism>
<dbReference type="CDD" id="cd01189">
    <property type="entry name" value="INT_ICEBs1_C_like"/>
    <property type="match status" value="1"/>
</dbReference>
<comment type="caution">
    <text evidence="6">The sequence shown here is derived from an EMBL/GenBank/DDBJ whole genome shotgun (WGS) entry which is preliminary data.</text>
</comment>
<sequence length="388" mass="45256">MATIKQYTKKDGTKAWMFQTYLGTNPITGKEKRTTRRGFYTKKEAALALSRLQLEVDKNGFNFNYKANTFKELFNLWFEHHCNNIKPTTQQRINLMFTNNILPKMGHLSLHKINPAMCQKLVTEWSKKYVTYDKMKSYASRVFKYGILVGILSDNPMDRVMMPKRCLNNEREELGAFYTKDELKQFFDRLKQIQDTRAFTFFRILAFTGARKGEVLALTWDDIDLDTHTISFNKTLVELANGDLIIQSPKTKASNRIVSVDPETVKVLRNWRRIQNEQKLAGGIRADESHNIVICNSVLHADKQYLYKSYPKNVMDKVCKHFPDTKRIKIHGFRHTHASLLFESGEDIKLVQQRLGHSSIKTTMDIYTHITPTREKDTGLRFAKYVNF</sequence>
<evidence type="ECO:0000259" key="5">
    <source>
        <dbReference type="PROSITE" id="PS51898"/>
    </source>
</evidence>
<proteinExistence type="inferred from homology"/>
<dbReference type="Gene3D" id="1.10.150.130">
    <property type="match status" value="1"/>
</dbReference>
<keyword evidence="2" id="KW-0229">DNA integration</keyword>
<dbReference type="InterPro" id="IPR013762">
    <property type="entry name" value="Integrase-like_cat_sf"/>
</dbReference>
<dbReference type="InterPro" id="IPR050808">
    <property type="entry name" value="Phage_Integrase"/>
</dbReference>
<evidence type="ECO:0000256" key="4">
    <source>
        <dbReference type="ARBA" id="ARBA00023172"/>
    </source>
</evidence>
<dbReference type="Pfam" id="PF00589">
    <property type="entry name" value="Phage_integrase"/>
    <property type="match status" value="1"/>
</dbReference>
<evidence type="ECO:0000256" key="2">
    <source>
        <dbReference type="ARBA" id="ARBA00022908"/>
    </source>
</evidence>
<dbReference type="InterPro" id="IPR011010">
    <property type="entry name" value="DNA_brk_join_enz"/>
</dbReference>
<dbReference type="GO" id="GO:0003677">
    <property type="term" value="F:DNA binding"/>
    <property type="evidence" value="ECO:0007669"/>
    <property type="project" value="UniProtKB-KW"/>
</dbReference>
<dbReference type="InterPro" id="IPR028259">
    <property type="entry name" value="AP2-like_int_N"/>
</dbReference>
<evidence type="ECO:0000256" key="1">
    <source>
        <dbReference type="ARBA" id="ARBA00008857"/>
    </source>
</evidence>
<gene>
    <name evidence="6" type="ORF">IKC_06372</name>
</gene>
<dbReference type="PANTHER" id="PTHR30629:SF2">
    <property type="entry name" value="PROPHAGE INTEGRASE INTS-RELATED"/>
    <property type="match status" value="1"/>
</dbReference>
<reference evidence="6 7" key="1">
    <citation type="submission" date="2012-12" db="EMBL/GenBank/DDBJ databases">
        <title>The Genome Sequence of Bacillus cereus VD184.</title>
        <authorList>
            <consortium name="The Broad Institute Genome Sequencing Platform"/>
            <consortium name="The Broad Institute Genome Sequencing Center for Infectious Disease"/>
            <person name="Feldgarden M."/>
            <person name="Van der Auwera G.A."/>
            <person name="Mahillon J."/>
            <person name="Duprez V."/>
            <person name="Timmery S."/>
            <person name="Mattelet C."/>
            <person name="Dierick K."/>
            <person name="Sun M."/>
            <person name="Yu Z."/>
            <person name="Zhu L."/>
            <person name="Hu X."/>
            <person name="Shank E.B."/>
            <person name="Swiecicka I."/>
            <person name="Hansen B.M."/>
            <person name="Andrup L."/>
            <person name="Walker B."/>
            <person name="Young S.K."/>
            <person name="Zeng Q."/>
            <person name="Gargeya S."/>
            <person name="Fitzgerald M."/>
            <person name="Haas B."/>
            <person name="Abouelleil A."/>
            <person name="Alvarado L."/>
            <person name="Arachchi H.M."/>
            <person name="Berlin A.M."/>
            <person name="Chapman S.B."/>
            <person name="Dewar J."/>
            <person name="Goldberg J."/>
            <person name="Griggs A."/>
            <person name="Gujja S."/>
            <person name="Hansen M."/>
            <person name="Howarth C."/>
            <person name="Imamovic A."/>
            <person name="Larimer J."/>
            <person name="McCowan C."/>
            <person name="Murphy C."/>
            <person name="Neiman D."/>
            <person name="Pearson M."/>
            <person name="Priest M."/>
            <person name="Roberts A."/>
            <person name="Saif S."/>
            <person name="Shea T."/>
            <person name="Sisk P."/>
            <person name="Sykes S."/>
            <person name="Wortman J."/>
            <person name="Nusbaum C."/>
            <person name="Birren B."/>
        </authorList>
    </citation>
    <scope>NUCLEOTIDE SEQUENCE [LARGE SCALE GENOMIC DNA]</scope>
    <source>
        <strain evidence="6 7">VD184</strain>
    </source>
</reference>
<dbReference type="InterPro" id="IPR004107">
    <property type="entry name" value="Integrase_SAM-like_N"/>
</dbReference>
<evidence type="ECO:0000313" key="7">
    <source>
        <dbReference type="Proteomes" id="UP000014028"/>
    </source>
</evidence>
<dbReference type="Pfam" id="PF14657">
    <property type="entry name" value="Arm-DNA-bind_4"/>
    <property type="match status" value="1"/>
</dbReference>
<feature type="domain" description="Tyr recombinase" evidence="5">
    <location>
        <begin position="173"/>
        <end position="380"/>
    </location>
</feature>
<dbReference type="EMBL" id="AHFK01000001">
    <property type="protein sequence ID" value="EOQ22608.1"/>
    <property type="molecule type" value="Genomic_DNA"/>
</dbReference>
<dbReference type="RefSeq" id="WP_016121493.1">
    <property type="nucleotide sequence ID" value="NZ_KB976817.1"/>
</dbReference>